<evidence type="ECO:0000313" key="11">
    <source>
        <dbReference type="EMBL" id="KRT86760.1"/>
    </source>
</evidence>
<feature type="short sequence motif" description="Q motif" evidence="6">
    <location>
        <begin position="187"/>
        <end position="215"/>
    </location>
</feature>
<evidence type="ECO:0000256" key="1">
    <source>
        <dbReference type="ARBA" id="ARBA00012552"/>
    </source>
</evidence>
<gene>
    <name evidence="11" type="ORF">AMK59_2391</name>
</gene>
<proteinExistence type="inferred from homology"/>
<protein>
    <recommendedName>
        <fullName evidence="1">RNA helicase</fullName>
        <ecNumber evidence="1">3.6.4.13</ecNumber>
    </recommendedName>
</protein>
<dbReference type="InterPro" id="IPR014001">
    <property type="entry name" value="Helicase_ATP-bd"/>
</dbReference>
<dbReference type="SUPFAM" id="SSF52540">
    <property type="entry name" value="P-loop containing nucleoside triphosphate hydrolases"/>
    <property type="match status" value="1"/>
</dbReference>
<feature type="compositionally biased region" description="Basic and acidic residues" evidence="8">
    <location>
        <begin position="91"/>
        <end position="109"/>
    </location>
</feature>
<keyword evidence="2 7" id="KW-0547">Nucleotide-binding</keyword>
<dbReference type="PROSITE" id="PS00039">
    <property type="entry name" value="DEAD_ATP_HELICASE"/>
    <property type="match status" value="1"/>
</dbReference>
<evidence type="ECO:0000313" key="12">
    <source>
        <dbReference type="Proteomes" id="UP000051574"/>
    </source>
</evidence>
<name>A0A0T6BHC4_9SCAR</name>
<keyword evidence="5 7" id="KW-0067">ATP-binding</keyword>
<reference evidence="11 12" key="1">
    <citation type="submission" date="2015-09" db="EMBL/GenBank/DDBJ databases">
        <title>Draft genome of the scarab beetle Oryctes borbonicus.</title>
        <authorList>
            <person name="Meyer J.M."/>
            <person name="Markov G.V."/>
            <person name="Baskaran P."/>
            <person name="Herrmann M."/>
            <person name="Sommer R.J."/>
            <person name="Roedelsperger C."/>
        </authorList>
    </citation>
    <scope>NUCLEOTIDE SEQUENCE [LARGE SCALE GENOMIC DNA]</scope>
    <source>
        <strain evidence="11">OB123</strain>
        <tissue evidence="11">Whole animal</tissue>
    </source>
</reference>
<dbReference type="EMBL" id="LJIG01000180">
    <property type="protein sequence ID" value="KRT86760.1"/>
    <property type="molecule type" value="Genomic_DNA"/>
</dbReference>
<feature type="domain" description="Helicase ATP-binding" evidence="9">
    <location>
        <begin position="218"/>
        <end position="353"/>
    </location>
</feature>
<dbReference type="SMART" id="SM00487">
    <property type="entry name" value="DEXDc"/>
    <property type="match status" value="1"/>
</dbReference>
<comment type="similarity">
    <text evidence="7">Belongs to the DEAD box helicase family.</text>
</comment>
<dbReference type="Pfam" id="PF00270">
    <property type="entry name" value="DEAD"/>
    <property type="match status" value="1"/>
</dbReference>
<dbReference type="OrthoDB" id="196131at2759"/>
<sequence length="353" mass="38461">MDDGWDDPAIAATDNGFSNVVDSGRAFSRGRGFSNKTDFSPPGDDGWGNNDADADGGGYNDSQNNFRGSRGGGRGGRGGRGSRGGRGYHNSHRENNNDDFDFTDRDSGRGRGRGGRGGRGGGRGGRDRHSDGDENGEQEEKKREIYIPPELDDDELYSSGNTSGINFIKYENIAVKTNGENVPPPIKSFDQAGLRSLILENVQKSGYTVPTPIQKHAIPIITKKRDLMACAQTGSGKTAAFLLPIIHRLLSDNLDLVVENHVEPQAVIVSPTRELCIQIFNEAKKFAYNSFLKICILYGGTSTMHQKTNVMKGCHILVATPGRLNDFVKRGHVSFTSVQYMVLDEADRMLDMG</sequence>
<dbReference type="InterPro" id="IPR011545">
    <property type="entry name" value="DEAD/DEAH_box_helicase_dom"/>
</dbReference>
<keyword evidence="4 7" id="KW-0347">Helicase</keyword>
<dbReference type="PANTHER" id="PTHR47958">
    <property type="entry name" value="ATP-DEPENDENT RNA HELICASE DBP3"/>
    <property type="match status" value="1"/>
</dbReference>
<feature type="domain" description="DEAD-box RNA helicase Q" evidence="10">
    <location>
        <begin position="187"/>
        <end position="215"/>
    </location>
</feature>
<dbReference type="PROSITE" id="PS51195">
    <property type="entry name" value="Q_MOTIF"/>
    <property type="match status" value="1"/>
</dbReference>
<evidence type="ECO:0000259" key="10">
    <source>
        <dbReference type="PROSITE" id="PS51195"/>
    </source>
</evidence>
<evidence type="ECO:0000259" key="9">
    <source>
        <dbReference type="PROSITE" id="PS51192"/>
    </source>
</evidence>
<dbReference type="GO" id="GO:0003724">
    <property type="term" value="F:RNA helicase activity"/>
    <property type="evidence" value="ECO:0007669"/>
    <property type="project" value="UniProtKB-EC"/>
</dbReference>
<dbReference type="GO" id="GO:0005524">
    <property type="term" value="F:ATP binding"/>
    <property type="evidence" value="ECO:0007669"/>
    <property type="project" value="UniProtKB-KW"/>
</dbReference>
<comment type="caution">
    <text evidence="11">The sequence shown here is derived from an EMBL/GenBank/DDBJ whole genome shotgun (WGS) entry which is preliminary data.</text>
</comment>
<dbReference type="Gene3D" id="3.40.50.300">
    <property type="entry name" value="P-loop containing nucleotide triphosphate hydrolases"/>
    <property type="match status" value="1"/>
</dbReference>
<keyword evidence="12" id="KW-1185">Reference proteome</keyword>
<dbReference type="EC" id="3.6.4.13" evidence="1"/>
<dbReference type="InterPro" id="IPR027417">
    <property type="entry name" value="P-loop_NTPase"/>
</dbReference>
<accession>A0A0T6BHC4</accession>
<evidence type="ECO:0000256" key="5">
    <source>
        <dbReference type="ARBA" id="ARBA00022840"/>
    </source>
</evidence>
<dbReference type="GO" id="GO:0003676">
    <property type="term" value="F:nucleic acid binding"/>
    <property type="evidence" value="ECO:0007669"/>
    <property type="project" value="InterPro"/>
</dbReference>
<organism evidence="11 12">
    <name type="scientific">Oryctes borbonicus</name>
    <dbReference type="NCBI Taxonomy" id="1629725"/>
    <lineage>
        <taxon>Eukaryota</taxon>
        <taxon>Metazoa</taxon>
        <taxon>Ecdysozoa</taxon>
        <taxon>Arthropoda</taxon>
        <taxon>Hexapoda</taxon>
        <taxon>Insecta</taxon>
        <taxon>Pterygota</taxon>
        <taxon>Neoptera</taxon>
        <taxon>Endopterygota</taxon>
        <taxon>Coleoptera</taxon>
        <taxon>Polyphaga</taxon>
        <taxon>Scarabaeiformia</taxon>
        <taxon>Scarabaeidae</taxon>
        <taxon>Dynastinae</taxon>
        <taxon>Oryctes</taxon>
    </lineage>
</organism>
<keyword evidence="3 7" id="KW-0378">Hydrolase</keyword>
<evidence type="ECO:0000256" key="2">
    <source>
        <dbReference type="ARBA" id="ARBA00022741"/>
    </source>
</evidence>
<dbReference type="GO" id="GO:0016787">
    <property type="term" value="F:hydrolase activity"/>
    <property type="evidence" value="ECO:0007669"/>
    <property type="project" value="UniProtKB-KW"/>
</dbReference>
<evidence type="ECO:0000256" key="4">
    <source>
        <dbReference type="ARBA" id="ARBA00022806"/>
    </source>
</evidence>
<feature type="compositionally biased region" description="Gly residues" evidence="8">
    <location>
        <begin position="69"/>
        <end position="87"/>
    </location>
</feature>
<dbReference type="GO" id="GO:0010468">
    <property type="term" value="P:regulation of gene expression"/>
    <property type="evidence" value="ECO:0007669"/>
    <property type="project" value="UniProtKB-ARBA"/>
</dbReference>
<dbReference type="InterPro" id="IPR000629">
    <property type="entry name" value="RNA-helicase_DEAD-box_CS"/>
</dbReference>
<feature type="region of interest" description="Disordered" evidence="8">
    <location>
        <begin position="1"/>
        <end position="158"/>
    </location>
</feature>
<dbReference type="InterPro" id="IPR014014">
    <property type="entry name" value="RNA_helicase_DEAD_Q_motif"/>
</dbReference>
<evidence type="ECO:0000256" key="3">
    <source>
        <dbReference type="ARBA" id="ARBA00022801"/>
    </source>
</evidence>
<dbReference type="PROSITE" id="PS51192">
    <property type="entry name" value="HELICASE_ATP_BIND_1"/>
    <property type="match status" value="1"/>
</dbReference>
<dbReference type="Proteomes" id="UP000051574">
    <property type="component" value="Unassembled WGS sequence"/>
</dbReference>
<evidence type="ECO:0000256" key="8">
    <source>
        <dbReference type="SAM" id="MobiDB-lite"/>
    </source>
</evidence>
<feature type="non-terminal residue" evidence="11">
    <location>
        <position position="353"/>
    </location>
</feature>
<feature type="compositionally biased region" description="Basic and acidic residues" evidence="8">
    <location>
        <begin position="124"/>
        <end position="145"/>
    </location>
</feature>
<evidence type="ECO:0000256" key="7">
    <source>
        <dbReference type="RuleBase" id="RU000492"/>
    </source>
</evidence>
<evidence type="ECO:0000256" key="6">
    <source>
        <dbReference type="PROSITE-ProRule" id="PRU00552"/>
    </source>
</evidence>
<dbReference type="AlphaFoldDB" id="A0A0T6BHC4"/>